<reference evidence="2 3" key="1">
    <citation type="submission" date="2023-07" db="EMBL/GenBank/DDBJ databases">
        <title>Genomic Encyclopedia of Type Strains, Phase IV (KMG-IV): sequencing the most valuable type-strain genomes for metagenomic binning, comparative biology and taxonomic classification.</title>
        <authorList>
            <person name="Goeker M."/>
        </authorList>
    </citation>
    <scope>NUCLEOTIDE SEQUENCE [LARGE SCALE GENOMIC DNA]</scope>
    <source>
        <strain evidence="2 3">DSM 46876</strain>
    </source>
</reference>
<dbReference type="RefSeq" id="WP_307251379.1">
    <property type="nucleotide sequence ID" value="NZ_JAUSUV010000003.1"/>
</dbReference>
<protein>
    <submittedName>
        <fullName evidence="2">Membrane protein</fullName>
    </submittedName>
</protein>
<dbReference type="EMBL" id="JAUSUV010000003">
    <property type="protein sequence ID" value="MDQ0416761.1"/>
    <property type="molecule type" value="Genomic_DNA"/>
</dbReference>
<proteinExistence type="predicted"/>
<keyword evidence="1" id="KW-1133">Transmembrane helix</keyword>
<feature type="transmembrane region" description="Helical" evidence="1">
    <location>
        <begin position="91"/>
        <end position="113"/>
    </location>
</feature>
<evidence type="ECO:0000313" key="2">
    <source>
        <dbReference type="EMBL" id="MDQ0416761.1"/>
    </source>
</evidence>
<name>A0AAJ1TL99_9BACL</name>
<keyword evidence="1" id="KW-0472">Membrane</keyword>
<dbReference type="AlphaFoldDB" id="A0AAJ1TL99"/>
<comment type="caution">
    <text evidence="2">The sequence shown here is derived from an EMBL/GenBank/DDBJ whole genome shotgun (WGS) entry which is preliminary data.</text>
</comment>
<feature type="transmembrane region" description="Helical" evidence="1">
    <location>
        <begin position="35"/>
        <end position="55"/>
    </location>
</feature>
<organism evidence="2 3">
    <name type="scientific">Croceifilum oryzae</name>
    <dbReference type="NCBI Taxonomy" id="1553429"/>
    <lineage>
        <taxon>Bacteria</taxon>
        <taxon>Bacillati</taxon>
        <taxon>Bacillota</taxon>
        <taxon>Bacilli</taxon>
        <taxon>Bacillales</taxon>
        <taxon>Thermoactinomycetaceae</taxon>
        <taxon>Croceifilum</taxon>
    </lineage>
</organism>
<sequence length="117" mass="13516">MESKEASIWTKLAYIVPCHRKISRCFHVNGKPMPICARCLSILLGYLWLPILLLLPFPIPWWLGFILQIPMLIDGFTQLQELRESTNRLRCLTGLLSGIGLSILVVYFIRFLLEMVL</sequence>
<gene>
    <name evidence="2" type="ORF">J2Z48_000928</name>
</gene>
<dbReference type="InterPro" id="IPR019206">
    <property type="entry name" value="DUF2085_TM"/>
</dbReference>
<accession>A0AAJ1TL99</accession>
<evidence type="ECO:0000256" key="1">
    <source>
        <dbReference type="SAM" id="Phobius"/>
    </source>
</evidence>
<evidence type="ECO:0000313" key="3">
    <source>
        <dbReference type="Proteomes" id="UP001238450"/>
    </source>
</evidence>
<dbReference type="Proteomes" id="UP001238450">
    <property type="component" value="Unassembled WGS sequence"/>
</dbReference>
<keyword evidence="1" id="KW-0812">Transmembrane</keyword>
<keyword evidence="3" id="KW-1185">Reference proteome</keyword>
<dbReference type="Pfam" id="PF09858">
    <property type="entry name" value="DUF2085"/>
    <property type="match status" value="1"/>
</dbReference>